<accession>A0A834MIK7</accession>
<dbReference type="Proteomes" id="UP000625711">
    <property type="component" value="Unassembled WGS sequence"/>
</dbReference>
<organism evidence="3 4">
    <name type="scientific">Rhynchophorus ferrugineus</name>
    <name type="common">Red palm weevil</name>
    <name type="synonym">Curculio ferrugineus</name>
    <dbReference type="NCBI Taxonomy" id="354439"/>
    <lineage>
        <taxon>Eukaryota</taxon>
        <taxon>Metazoa</taxon>
        <taxon>Ecdysozoa</taxon>
        <taxon>Arthropoda</taxon>
        <taxon>Hexapoda</taxon>
        <taxon>Insecta</taxon>
        <taxon>Pterygota</taxon>
        <taxon>Neoptera</taxon>
        <taxon>Endopterygota</taxon>
        <taxon>Coleoptera</taxon>
        <taxon>Polyphaga</taxon>
        <taxon>Cucujiformia</taxon>
        <taxon>Curculionidae</taxon>
        <taxon>Dryophthorinae</taxon>
        <taxon>Rhynchophorus</taxon>
    </lineage>
</organism>
<proteinExistence type="predicted"/>
<feature type="chain" id="PRO_5032796048" evidence="2">
    <location>
        <begin position="21"/>
        <end position="423"/>
    </location>
</feature>
<reference evidence="3" key="1">
    <citation type="submission" date="2020-08" db="EMBL/GenBank/DDBJ databases">
        <title>Genome sequencing and assembly of the red palm weevil Rhynchophorus ferrugineus.</title>
        <authorList>
            <person name="Dias G.B."/>
            <person name="Bergman C.M."/>
            <person name="Manee M."/>
        </authorList>
    </citation>
    <scope>NUCLEOTIDE SEQUENCE</scope>
    <source>
        <strain evidence="3">AA-2017</strain>
        <tissue evidence="3">Whole larva</tissue>
    </source>
</reference>
<comment type="caution">
    <text evidence="3">The sequence shown here is derived from an EMBL/GenBank/DDBJ whole genome shotgun (WGS) entry which is preliminary data.</text>
</comment>
<gene>
    <name evidence="3" type="ORF">GWI33_006979</name>
</gene>
<evidence type="ECO:0000256" key="1">
    <source>
        <dbReference type="SAM" id="MobiDB-lite"/>
    </source>
</evidence>
<feature type="compositionally biased region" description="Basic and acidic residues" evidence="1">
    <location>
        <begin position="287"/>
        <end position="299"/>
    </location>
</feature>
<dbReference type="OrthoDB" id="10650380at2759"/>
<feature type="region of interest" description="Disordered" evidence="1">
    <location>
        <begin position="252"/>
        <end position="304"/>
    </location>
</feature>
<protein>
    <submittedName>
        <fullName evidence="3">Uncharacterized protein</fullName>
    </submittedName>
</protein>
<dbReference type="AlphaFoldDB" id="A0A834MIK7"/>
<evidence type="ECO:0000313" key="3">
    <source>
        <dbReference type="EMBL" id="KAF7279584.1"/>
    </source>
</evidence>
<name>A0A834MIK7_RHYFE</name>
<evidence type="ECO:0000256" key="2">
    <source>
        <dbReference type="SAM" id="SignalP"/>
    </source>
</evidence>
<evidence type="ECO:0000313" key="4">
    <source>
        <dbReference type="Proteomes" id="UP000625711"/>
    </source>
</evidence>
<feature type="signal peptide" evidence="2">
    <location>
        <begin position="1"/>
        <end position="20"/>
    </location>
</feature>
<keyword evidence="2" id="KW-0732">Signal</keyword>
<dbReference type="EMBL" id="JAACXV010000354">
    <property type="protein sequence ID" value="KAF7279584.1"/>
    <property type="molecule type" value="Genomic_DNA"/>
</dbReference>
<feature type="compositionally biased region" description="Polar residues" evidence="1">
    <location>
        <begin position="252"/>
        <end position="263"/>
    </location>
</feature>
<feature type="compositionally biased region" description="Polar residues" evidence="1">
    <location>
        <begin position="271"/>
        <end position="283"/>
    </location>
</feature>
<feature type="region of interest" description="Disordered" evidence="1">
    <location>
        <begin position="196"/>
        <end position="216"/>
    </location>
</feature>
<sequence>MIKFFILLGCSLLLEHVSLAEDAITEIPQDNKLSNEMLLSIIDDIVQSKSKKIYHTIYNINQNTSICFKDYIYMKEDNVDGRSINTWREFEFTFDFPGYCCNEINTNQTSVDNGHYKTISVIFENGDRKQLPFEMFEQSPDYTIRRNVRSYCMSRLSVLNKSYFENDNSGQKKVVIKMSDTDEHRDGDVLTVVQDQDAEEEFSSNRRNQNRDDDYEDQVYEIKRAPKRKNQIGKARINSVYSEVPNWKESTLINNSPTTNTPSKIKDDNNKTLTTKENQNAQPTIELKTESSKNTDNNKNHSTLFNYPKEINTVTVHNPSNNGDLDRILLTSDQKNVIDADNKHIESTSNVDQLGSLVNENDANIKALHSEASTLSKLLSGKWVLSSLIDLGDDKIVVRGDITVMRKHQNSSSSKNEEHLDIQ</sequence>
<keyword evidence="4" id="KW-1185">Reference proteome</keyword>